<evidence type="ECO:0000256" key="3">
    <source>
        <dbReference type="ARBA" id="ARBA00022960"/>
    </source>
</evidence>
<feature type="transmembrane region" description="Helical" evidence="6">
    <location>
        <begin position="299"/>
        <end position="322"/>
    </location>
</feature>
<dbReference type="PANTHER" id="PTHR30474:SF1">
    <property type="entry name" value="PEPTIDOGLYCAN GLYCOSYLTRANSFERASE MRDB"/>
    <property type="match status" value="1"/>
</dbReference>
<keyword evidence="5 6" id="KW-0472">Membrane</keyword>
<accession>A0ABT2EU28</accession>
<evidence type="ECO:0000313" key="8">
    <source>
        <dbReference type="Proteomes" id="UP001204798"/>
    </source>
</evidence>
<evidence type="ECO:0000256" key="4">
    <source>
        <dbReference type="ARBA" id="ARBA00022989"/>
    </source>
</evidence>
<dbReference type="RefSeq" id="WP_259102040.1">
    <property type="nucleotide sequence ID" value="NZ_CP130454.1"/>
</dbReference>
<keyword evidence="3" id="KW-0133">Cell shape</keyword>
<feature type="transmembrane region" description="Helical" evidence="6">
    <location>
        <begin position="12"/>
        <end position="34"/>
    </location>
</feature>
<feature type="transmembrane region" description="Helical" evidence="6">
    <location>
        <begin position="334"/>
        <end position="354"/>
    </location>
</feature>
<evidence type="ECO:0000256" key="5">
    <source>
        <dbReference type="ARBA" id="ARBA00023136"/>
    </source>
</evidence>
<dbReference type="NCBIfam" id="TIGR02210">
    <property type="entry name" value="rodA_shape"/>
    <property type="match status" value="1"/>
</dbReference>
<evidence type="ECO:0000313" key="7">
    <source>
        <dbReference type="EMBL" id="MCS3921159.1"/>
    </source>
</evidence>
<name>A0ABT2EU28_9BACT</name>
<protein>
    <submittedName>
        <fullName evidence="7">Rod shape determining protein RodA</fullName>
    </submittedName>
</protein>
<dbReference type="Proteomes" id="UP001204798">
    <property type="component" value="Unassembled WGS sequence"/>
</dbReference>
<dbReference type="PANTHER" id="PTHR30474">
    <property type="entry name" value="CELL CYCLE PROTEIN"/>
    <property type="match status" value="1"/>
</dbReference>
<gene>
    <name evidence="7" type="ORF">M2350_003600</name>
</gene>
<feature type="transmembrane region" description="Helical" evidence="6">
    <location>
        <begin position="147"/>
        <end position="168"/>
    </location>
</feature>
<dbReference type="Pfam" id="PF01098">
    <property type="entry name" value="FTSW_RODA_SPOVE"/>
    <property type="match status" value="1"/>
</dbReference>
<reference evidence="7 8" key="1">
    <citation type="submission" date="2022-08" db="EMBL/GenBank/DDBJ databases">
        <title>Bacterial and archaeal communities from various locations to study Microbial Dark Matter (Phase II).</title>
        <authorList>
            <person name="Stepanauskas R."/>
        </authorList>
    </citation>
    <scope>NUCLEOTIDE SEQUENCE [LARGE SCALE GENOMIC DNA]</scope>
    <source>
        <strain evidence="7 8">PD1</strain>
    </source>
</reference>
<evidence type="ECO:0000256" key="2">
    <source>
        <dbReference type="ARBA" id="ARBA00022692"/>
    </source>
</evidence>
<keyword evidence="2 6" id="KW-0812">Transmembrane</keyword>
<sequence>MWEKRMWKQVDWLLLVVMFLLQLIGLVVLASATYSSGWAKVTRQAVWLTIGVCVFVFALRSDYQLWARWSNWIYWLNLFLLLAVLLFGYEQYGAQRWLKIGSITLQPSEFAKAALIVTLSSFIAEHRESLLTDFRTFLRTGLHALPPLILVFLQPDLGTSLVLTIIWLGMMFFAGVPIRWLLATVLAGLTLFGIGWQKGAIKDYQKQRLVAFIDPYSLANKEGYHIIQSQLAIGSGGLTGKGLFKGRMGKLGFVPTQHTDFIFTVVGEEGGFLLASTVVILFATLLWRILTIMAETENVLGGLILSGTFCFFAAHILINIGMTLRLMPITGLPLPFFSLGGSNLLVCYFLLGVAQSIAARRKRLAFG</sequence>
<keyword evidence="8" id="KW-1185">Reference proteome</keyword>
<organism evidence="7 8">
    <name type="scientific">Candidatus Fervidibacter sacchari</name>
    <dbReference type="NCBI Taxonomy" id="1448929"/>
    <lineage>
        <taxon>Bacteria</taxon>
        <taxon>Candidatus Fervidibacterota</taxon>
        <taxon>Candidatus Fervidibacter</taxon>
    </lineage>
</organism>
<evidence type="ECO:0000256" key="1">
    <source>
        <dbReference type="ARBA" id="ARBA00004141"/>
    </source>
</evidence>
<keyword evidence="4 6" id="KW-1133">Transmembrane helix</keyword>
<feature type="transmembrane region" description="Helical" evidence="6">
    <location>
        <begin position="72"/>
        <end position="89"/>
    </location>
</feature>
<proteinExistence type="predicted"/>
<evidence type="ECO:0000256" key="6">
    <source>
        <dbReference type="SAM" id="Phobius"/>
    </source>
</evidence>
<dbReference type="InterPro" id="IPR001182">
    <property type="entry name" value="FtsW/RodA"/>
</dbReference>
<feature type="transmembrane region" description="Helical" evidence="6">
    <location>
        <begin position="180"/>
        <end position="197"/>
    </location>
</feature>
<dbReference type="EMBL" id="JANUCP010000009">
    <property type="protein sequence ID" value="MCS3921159.1"/>
    <property type="molecule type" value="Genomic_DNA"/>
</dbReference>
<comment type="subcellular location">
    <subcellularLocation>
        <location evidence="1">Membrane</location>
        <topology evidence="1">Multi-pass membrane protein</topology>
    </subcellularLocation>
</comment>
<dbReference type="InterPro" id="IPR011923">
    <property type="entry name" value="RodA/MrdB"/>
</dbReference>
<feature type="transmembrane region" description="Helical" evidence="6">
    <location>
        <begin position="46"/>
        <end position="66"/>
    </location>
</feature>
<feature type="transmembrane region" description="Helical" evidence="6">
    <location>
        <begin position="270"/>
        <end position="287"/>
    </location>
</feature>
<comment type="caution">
    <text evidence="7">The sequence shown here is derived from an EMBL/GenBank/DDBJ whole genome shotgun (WGS) entry which is preliminary data.</text>
</comment>